<organism evidence="2 3">
    <name type="scientific">Cladophialophora carrionii</name>
    <dbReference type="NCBI Taxonomy" id="86049"/>
    <lineage>
        <taxon>Eukaryota</taxon>
        <taxon>Fungi</taxon>
        <taxon>Dikarya</taxon>
        <taxon>Ascomycota</taxon>
        <taxon>Pezizomycotina</taxon>
        <taxon>Eurotiomycetes</taxon>
        <taxon>Chaetothyriomycetidae</taxon>
        <taxon>Chaetothyriales</taxon>
        <taxon>Herpotrichiellaceae</taxon>
        <taxon>Cladophialophora</taxon>
    </lineage>
</organism>
<name>A0A1C1CYG3_9EURO</name>
<feature type="region of interest" description="Disordered" evidence="1">
    <location>
        <begin position="82"/>
        <end position="102"/>
    </location>
</feature>
<gene>
    <name evidence="2" type="ORF">CLCR_10944</name>
</gene>
<keyword evidence="3" id="KW-1185">Reference proteome</keyword>
<comment type="caution">
    <text evidence="2">The sequence shown here is derived from an EMBL/GenBank/DDBJ whole genome shotgun (WGS) entry which is preliminary data.</text>
</comment>
<proteinExistence type="predicted"/>
<dbReference type="EMBL" id="LGRB01000008">
    <property type="protein sequence ID" value="OCT53579.1"/>
    <property type="molecule type" value="Genomic_DNA"/>
</dbReference>
<sequence length="113" mass="12155">MADATNPRRAAITSLHSSRLPAAASDLDVAKSCATQTCCAGWARGWEPAPTADAPLDQAIAWTGVFRWRGKEVFDKVRGKQSFGGATQGYAPPPDRGSRKIPSWLNCIRSHSD</sequence>
<dbReference type="AlphaFoldDB" id="A0A1C1CYG3"/>
<evidence type="ECO:0000313" key="2">
    <source>
        <dbReference type="EMBL" id="OCT53579.1"/>
    </source>
</evidence>
<evidence type="ECO:0000256" key="1">
    <source>
        <dbReference type="SAM" id="MobiDB-lite"/>
    </source>
</evidence>
<accession>A0A1C1CYG3</accession>
<protein>
    <submittedName>
        <fullName evidence="2">Uncharacterized protein</fullName>
    </submittedName>
</protein>
<reference evidence="3" key="1">
    <citation type="submission" date="2015-07" db="EMBL/GenBank/DDBJ databases">
        <authorList>
            <person name="Teixeira M.M."/>
            <person name="Souza R.C."/>
            <person name="Almeida L.G."/>
            <person name="Vicente V.A."/>
            <person name="de Hoog S."/>
            <person name="Bocca A.L."/>
            <person name="de Almeida S.R."/>
            <person name="Vasconcelos A.T."/>
            <person name="Felipe M.S."/>
        </authorList>
    </citation>
    <scope>NUCLEOTIDE SEQUENCE [LARGE SCALE GENOMIC DNA]</scope>
    <source>
        <strain evidence="3">KSF</strain>
    </source>
</reference>
<dbReference type="VEuPathDB" id="FungiDB:CLCR_10944"/>
<dbReference type="Proteomes" id="UP000094526">
    <property type="component" value="Unassembled WGS sequence"/>
</dbReference>
<evidence type="ECO:0000313" key="3">
    <source>
        <dbReference type="Proteomes" id="UP000094526"/>
    </source>
</evidence>